<proteinExistence type="predicted"/>
<accession>A0ABS8MD00</accession>
<reference evidence="2" key="1">
    <citation type="submission" date="2021-11" db="EMBL/GenBank/DDBJ databases">
        <title>Description of novel Flavobacterium species.</title>
        <authorList>
            <person name="Saticioglu I.B."/>
            <person name="Ay H."/>
            <person name="Altun S."/>
            <person name="Duman M."/>
        </authorList>
    </citation>
    <scope>NUCLEOTIDE SEQUENCE</scope>
    <source>
        <strain evidence="2">F-30</strain>
    </source>
</reference>
<protein>
    <submittedName>
        <fullName evidence="2">Uncharacterized protein</fullName>
    </submittedName>
</protein>
<gene>
    <name evidence="2" type="ORF">LNP81_10330</name>
</gene>
<keyword evidence="1" id="KW-0472">Membrane</keyword>
<evidence type="ECO:0000313" key="3">
    <source>
        <dbReference type="Proteomes" id="UP001430679"/>
    </source>
</evidence>
<keyword evidence="3" id="KW-1185">Reference proteome</keyword>
<name>A0ABS8MD00_9FLAO</name>
<evidence type="ECO:0000313" key="2">
    <source>
        <dbReference type="EMBL" id="MCC9063392.1"/>
    </source>
</evidence>
<comment type="caution">
    <text evidence="2">The sequence shown here is derived from an EMBL/GenBank/DDBJ whole genome shotgun (WGS) entry which is preliminary data.</text>
</comment>
<feature type="transmembrane region" description="Helical" evidence="1">
    <location>
        <begin position="7"/>
        <end position="28"/>
    </location>
</feature>
<keyword evidence="1" id="KW-1133">Transmembrane helix</keyword>
<organism evidence="2 3">
    <name type="scientific">Flavobacterium piscisymbiosum</name>
    <dbReference type="NCBI Taxonomy" id="2893753"/>
    <lineage>
        <taxon>Bacteria</taxon>
        <taxon>Pseudomonadati</taxon>
        <taxon>Bacteroidota</taxon>
        <taxon>Flavobacteriia</taxon>
        <taxon>Flavobacteriales</taxon>
        <taxon>Flavobacteriaceae</taxon>
        <taxon>Flavobacterium</taxon>
    </lineage>
</organism>
<evidence type="ECO:0000256" key="1">
    <source>
        <dbReference type="SAM" id="Phobius"/>
    </source>
</evidence>
<keyword evidence="1" id="KW-0812">Transmembrane</keyword>
<dbReference type="EMBL" id="JAJJMM010000001">
    <property type="protein sequence ID" value="MCC9063392.1"/>
    <property type="molecule type" value="Genomic_DNA"/>
</dbReference>
<sequence>MRLSDDFKFWSTLIIGLIGALAWLPIILENLKEQKIEGKIISSYNNTNKDKTQIFFLYKLSIVATNKDFLLKDIDLKIKFKSSSEIISTSRNNRIVVFNIDGNFKKLNVPDNTFLNNLSILKKDSPEVGYLFFSVDYCKDEPIDYVEFKFISFDNKKEKSIRFTNEEIKNEKLLFDDSIWTDFDMNTN</sequence>
<dbReference type="Proteomes" id="UP001430679">
    <property type="component" value="Unassembled WGS sequence"/>
</dbReference>
<dbReference type="RefSeq" id="WP_230035571.1">
    <property type="nucleotide sequence ID" value="NZ_JAJJMM010000001.1"/>
</dbReference>